<protein>
    <submittedName>
        <fullName evidence="2">Acetyltransferase (GNAT) domain-containing protein</fullName>
    </submittedName>
</protein>
<dbReference type="Gene3D" id="3.40.630.30">
    <property type="match status" value="1"/>
</dbReference>
<keyword evidence="2" id="KW-0808">Transferase</keyword>
<dbReference type="OrthoDB" id="9789053at2"/>
<dbReference type="CDD" id="cd04301">
    <property type="entry name" value="NAT_SF"/>
    <property type="match status" value="1"/>
</dbReference>
<dbReference type="SUPFAM" id="SSF55729">
    <property type="entry name" value="Acyl-CoA N-acyltransferases (Nat)"/>
    <property type="match status" value="1"/>
</dbReference>
<evidence type="ECO:0000259" key="1">
    <source>
        <dbReference type="PROSITE" id="PS51186"/>
    </source>
</evidence>
<name>A0A1I2J557_9BACL</name>
<dbReference type="PROSITE" id="PS51186">
    <property type="entry name" value="GNAT"/>
    <property type="match status" value="1"/>
</dbReference>
<dbReference type="Proteomes" id="UP000183410">
    <property type="component" value="Unassembled WGS sequence"/>
</dbReference>
<dbReference type="AlphaFoldDB" id="A0A1I2J557"/>
<organism evidence="2 3">
    <name type="scientific">Paenibacillus algorifonticola</name>
    <dbReference type="NCBI Taxonomy" id="684063"/>
    <lineage>
        <taxon>Bacteria</taxon>
        <taxon>Bacillati</taxon>
        <taxon>Bacillota</taxon>
        <taxon>Bacilli</taxon>
        <taxon>Bacillales</taxon>
        <taxon>Paenibacillaceae</taxon>
        <taxon>Paenibacillus</taxon>
    </lineage>
</organism>
<keyword evidence="3" id="KW-1185">Reference proteome</keyword>
<dbReference type="Pfam" id="PF00583">
    <property type="entry name" value="Acetyltransf_1"/>
    <property type="match status" value="1"/>
</dbReference>
<dbReference type="EMBL" id="FONN01000049">
    <property type="protein sequence ID" value="SFF48056.1"/>
    <property type="molecule type" value="Genomic_DNA"/>
</dbReference>
<dbReference type="InterPro" id="IPR016181">
    <property type="entry name" value="Acyl_CoA_acyltransferase"/>
</dbReference>
<evidence type="ECO:0000313" key="2">
    <source>
        <dbReference type="EMBL" id="SFF48056.1"/>
    </source>
</evidence>
<dbReference type="RefSeq" id="WP_046234766.1">
    <property type="nucleotide sequence ID" value="NZ_FONN01000049.1"/>
</dbReference>
<gene>
    <name evidence="2" type="ORF">SAMN04487969_14910</name>
</gene>
<accession>A0A1I2J557</accession>
<dbReference type="InterPro" id="IPR000182">
    <property type="entry name" value="GNAT_dom"/>
</dbReference>
<proteinExistence type="predicted"/>
<reference evidence="3" key="1">
    <citation type="submission" date="2016-10" db="EMBL/GenBank/DDBJ databases">
        <authorList>
            <person name="Varghese N."/>
            <person name="Submissions S."/>
        </authorList>
    </citation>
    <scope>NUCLEOTIDE SEQUENCE [LARGE SCALE GENOMIC DNA]</scope>
    <source>
        <strain evidence="3">CGMCC 1.10223</strain>
    </source>
</reference>
<evidence type="ECO:0000313" key="3">
    <source>
        <dbReference type="Proteomes" id="UP000183410"/>
    </source>
</evidence>
<dbReference type="GO" id="GO:0016747">
    <property type="term" value="F:acyltransferase activity, transferring groups other than amino-acyl groups"/>
    <property type="evidence" value="ECO:0007669"/>
    <property type="project" value="InterPro"/>
</dbReference>
<feature type="domain" description="N-acetyltransferase" evidence="1">
    <location>
        <begin position="2"/>
        <end position="153"/>
    </location>
</feature>
<sequence length="153" mass="17835">MIEVFELRDKMAFFDEAVQMYWDQWGSESNFKFYQDCMLHSCTSVCDLPRFYIAVQNDSIVGTYALLRNDLISRQDLFPWLACLYVVPELRGNKVGARLLKHALEETKSLGLTKLYLSTDLEGYYEKYDWTYLTTGYLFNGEAAKIYEAAVHS</sequence>